<evidence type="ECO:0000313" key="2">
    <source>
        <dbReference type="Proteomes" id="UP000589716"/>
    </source>
</evidence>
<accession>A0A853IXL5</accession>
<protein>
    <submittedName>
        <fullName evidence="1">DUF2889 domain-containing protein</fullName>
    </submittedName>
</protein>
<name>A0A853IXL5_9BURK</name>
<proteinExistence type="predicted"/>
<evidence type="ECO:0000313" key="1">
    <source>
        <dbReference type="EMBL" id="NZA01089.1"/>
    </source>
</evidence>
<reference evidence="1 2" key="1">
    <citation type="submission" date="2020-07" db="EMBL/GenBank/DDBJ databases">
        <authorList>
            <person name="Maaloum M."/>
        </authorList>
    </citation>
    <scope>NUCLEOTIDE SEQUENCE [LARGE SCALE GENOMIC DNA]</scope>
    <source>
        <strain evidence="1 2">GCS-AN-3</strain>
    </source>
</reference>
<dbReference type="RefSeq" id="WP_180549599.1">
    <property type="nucleotide sequence ID" value="NZ_DAIPTI010000024.1"/>
</dbReference>
<keyword evidence="2" id="KW-1185">Reference proteome</keyword>
<organism evidence="1 2">
    <name type="scientific">Ottowia beijingensis</name>
    <dbReference type="NCBI Taxonomy" id="1207057"/>
    <lineage>
        <taxon>Bacteria</taxon>
        <taxon>Pseudomonadati</taxon>
        <taxon>Pseudomonadota</taxon>
        <taxon>Betaproteobacteria</taxon>
        <taxon>Burkholderiales</taxon>
        <taxon>Comamonadaceae</taxon>
        <taxon>Ottowia</taxon>
    </lineage>
</organism>
<dbReference type="EMBL" id="JACCKX010000001">
    <property type="protein sequence ID" value="NZA01089.1"/>
    <property type="molecule type" value="Genomic_DNA"/>
</dbReference>
<dbReference type="AlphaFoldDB" id="A0A853IXL5"/>
<dbReference type="Pfam" id="PF11136">
    <property type="entry name" value="DUF2889"/>
    <property type="match status" value="1"/>
</dbReference>
<comment type="caution">
    <text evidence="1">The sequence shown here is derived from an EMBL/GenBank/DDBJ whole genome shotgun (WGS) entry which is preliminary data.</text>
</comment>
<dbReference type="InterPro" id="IPR021312">
    <property type="entry name" value="DUF2889"/>
</dbReference>
<gene>
    <name evidence="1" type="ORF">H0I39_03650</name>
</gene>
<dbReference type="Proteomes" id="UP000589716">
    <property type="component" value="Unassembled WGS sequence"/>
</dbReference>
<sequence length="183" mass="20678">MPLSPPVARSHLHDRHVVFRGYRRDDGLWDIEAELRDTKTAPFEIPGEGRWAAGQPIHGMAIRLTVDSDTVVHAIEVAMDHFPHGPCPQAMAPMQRMVGSRLARGWRRAIEQHLGGIQGCAHLRELLFNMATAAFQTMVQDVTPVDPEHPPPHLGKCLTWDFDGPVVEKHYPKFYLRDARREG</sequence>